<dbReference type="CDD" id="cd00146">
    <property type="entry name" value="PKD"/>
    <property type="match status" value="1"/>
</dbReference>
<dbReference type="InterPro" id="IPR022409">
    <property type="entry name" value="PKD/Chitinase_dom"/>
</dbReference>
<dbReference type="InterPro" id="IPR014756">
    <property type="entry name" value="Ig_E-set"/>
</dbReference>
<evidence type="ECO:0000313" key="8">
    <source>
        <dbReference type="Proteomes" id="UP000318834"/>
    </source>
</evidence>
<dbReference type="InterPro" id="IPR035986">
    <property type="entry name" value="PKD_dom_sf"/>
</dbReference>
<dbReference type="InterPro" id="IPR056822">
    <property type="entry name" value="TEN_NHL"/>
</dbReference>
<dbReference type="InterPro" id="IPR022385">
    <property type="entry name" value="Rhs_assc_core"/>
</dbReference>
<feature type="region of interest" description="Disordered" evidence="5">
    <location>
        <begin position="921"/>
        <end position="954"/>
    </location>
</feature>
<dbReference type="InterPro" id="IPR056823">
    <property type="entry name" value="TEN-like_YD-shell"/>
</dbReference>
<dbReference type="InterPro" id="IPR006530">
    <property type="entry name" value="YD"/>
</dbReference>
<name>A0A537IMY0_9BACT</name>
<dbReference type="Gene3D" id="2.120.10.30">
    <property type="entry name" value="TolB, C-terminal domain"/>
    <property type="match status" value="3"/>
</dbReference>
<dbReference type="InterPro" id="IPR057627">
    <property type="entry name" value="FN-plug_TEN1-4"/>
</dbReference>
<dbReference type="InterPro" id="IPR011042">
    <property type="entry name" value="6-blade_b-propeller_TolB-like"/>
</dbReference>
<evidence type="ECO:0000259" key="6">
    <source>
        <dbReference type="PROSITE" id="PS50093"/>
    </source>
</evidence>
<dbReference type="PANTHER" id="PTHR11219:SF69">
    <property type="entry name" value="TENEURIN-A"/>
    <property type="match status" value="1"/>
</dbReference>
<dbReference type="Pfam" id="PF25023">
    <property type="entry name" value="TEN_YD-shell"/>
    <property type="match status" value="1"/>
</dbReference>
<dbReference type="PANTHER" id="PTHR11219">
    <property type="entry name" value="TENEURIN AND N-ACETYLGLUCOSAMINE-1-PHOSPHODIESTER ALPHA-N-ACETYLGLUCOSAMINIDASE"/>
    <property type="match status" value="1"/>
</dbReference>
<dbReference type="Gene3D" id="2.180.10.10">
    <property type="entry name" value="RHS repeat-associated core"/>
    <property type="match status" value="2"/>
</dbReference>
<dbReference type="InterPro" id="IPR001258">
    <property type="entry name" value="NHL_repeat"/>
</dbReference>
<dbReference type="Pfam" id="PF01436">
    <property type="entry name" value="NHL"/>
    <property type="match status" value="1"/>
</dbReference>
<organism evidence="7 8">
    <name type="scientific">Candidatus Segetimicrobium genomatis</name>
    <dbReference type="NCBI Taxonomy" id="2569760"/>
    <lineage>
        <taxon>Bacteria</taxon>
        <taxon>Bacillati</taxon>
        <taxon>Candidatus Sysuimicrobiota</taxon>
        <taxon>Candidatus Sysuimicrobiia</taxon>
        <taxon>Candidatus Sysuimicrobiales</taxon>
        <taxon>Candidatus Segetimicrobiaceae</taxon>
        <taxon>Candidatus Segetimicrobium</taxon>
    </lineage>
</organism>
<dbReference type="SUPFAM" id="SSF63829">
    <property type="entry name" value="Calcium-dependent phosphotriesterase"/>
    <property type="match status" value="1"/>
</dbReference>
<dbReference type="SUPFAM" id="SSF49299">
    <property type="entry name" value="PKD domain"/>
    <property type="match status" value="5"/>
</dbReference>
<dbReference type="NCBIfam" id="TIGR03696">
    <property type="entry name" value="Rhs_assc_core"/>
    <property type="match status" value="1"/>
</dbReference>
<dbReference type="NCBIfam" id="TIGR01643">
    <property type="entry name" value="YD_repeat_2x"/>
    <property type="match status" value="5"/>
</dbReference>
<dbReference type="Gene3D" id="2.60.40.10">
    <property type="entry name" value="Immunoglobulins"/>
    <property type="match status" value="6"/>
</dbReference>
<evidence type="ECO:0000256" key="2">
    <source>
        <dbReference type="ARBA" id="ARBA00022737"/>
    </source>
</evidence>
<dbReference type="GO" id="GO:0046982">
    <property type="term" value="F:protein heterodimerization activity"/>
    <property type="evidence" value="ECO:0007669"/>
    <property type="project" value="TreeGrafter"/>
</dbReference>
<evidence type="ECO:0000256" key="1">
    <source>
        <dbReference type="ARBA" id="ARBA00022536"/>
    </source>
</evidence>
<comment type="caution">
    <text evidence="7">The sequence shown here is derived from an EMBL/GenBank/DDBJ whole genome shotgun (WGS) entry which is preliminary data.</text>
</comment>
<reference evidence="7 8" key="1">
    <citation type="journal article" date="2019" name="Nat. Microbiol.">
        <title>Mediterranean grassland soil C-N compound turnover is dependent on rainfall and depth, and is mediated by genomically divergent microorganisms.</title>
        <authorList>
            <person name="Diamond S."/>
            <person name="Andeer P.F."/>
            <person name="Li Z."/>
            <person name="Crits-Christoph A."/>
            <person name="Burstein D."/>
            <person name="Anantharaman K."/>
            <person name="Lane K.R."/>
            <person name="Thomas B.C."/>
            <person name="Pan C."/>
            <person name="Northen T.R."/>
            <person name="Banfield J.F."/>
        </authorList>
    </citation>
    <scope>NUCLEOTIDE SEQUENCE [LARGE SCALE GENOMIC DNA]</scope>
    <source>
        <strain evidence="7">NP_8</strain>
    </source>
</reference>
<dbReference type="EMBL" id="VBAP01000082">
    <property type="protein sequence ID" value="TMI72711.1"/>
    <property type="molecule type" value="Genomic_DNA"/>
</dbReference>
<dbReference type="PROSITE" id="PS51125">
    <property type="entry name" value="NHL"/>
    <property type="match status" value="1"/>
</dbReference>
<protein>
    <recommendedName>
        <fullName evidence="6">PKD domain-containing protein</fullName>
    </recommendedName>
</protein>
<dbReference type="InterPro" id="IPR008969">
    <property type="entry name" value="CarboxyPept-like_regulatory"/>
</dbReference>
<dbReference type="PROSITE" id="PS50093">
    <property type="entry name" value="PKD"/>
    <property type="match status" value="1"/>
</dbReference>
<gene>
    <name evidence="7" type="ORF">E6H05_10805</name>
</gene>
<dbReference type="InterPro" id="IPR013783">
    <property type="entry name" value="Ig-like_fold"/>
</dbReference>
<evidence type="ECO:0000256" key="4">
    <source>
        <dbReference type="PROSITE-ProRule" id="PRU00504"/>
    </source>
</evidence>
<dbReference type="Pfam" id="PF22352">
    <property type="entry name" value="K319L-like_PKD"/>
    <property type="match status" value="5"/>
</dbReference>
<dbReference type="InterPro" id="IPR051216">
    <property type="entry name" value="Teneurin"/>
</dbReference>
<feature type="repeat" description="NHL" evidence="4">
    <location>
        <begin position="1232"/>
        <end position="1262"/>
    </location>
</feature>
<dbReference type="SUPFAM" id="SSF49464">
    <property type="entry name" value="Carboxypeptidase regulatory domain-like"/>
    <property type="match status" value="1"/>
</dbReference>
<dbReference type="GO" id="GO:0007157">
    <property type="term" value="P:heterophilic cell-cell adhesion via plasma membrane cell adhesion molecules"/>
    <property type="evidence" value="ECO:0007669"/>
    <property type="project" value="TreeGrafter"/>
</dbReference>
<accession>A0A537IMY0</accession>
<dbReference type="InterPro" id="IPR000601">
    <property type="entry name" value="PKD_dom"/>
</dbReference>
<dbReference type="InterPro" id="IPR011045">
    <property type="entry name" value="N2O_reductase_N"/>
</dbReference>
<evidence type="ECO:0000256" key="3">
    <source>
        <dbReference type="ARBA" id="ARBA00023157"/>
    </source>
</evidence>
<dbReference type="Pfam" id="PF25020">
    <property type="entry name" value="TTR_TEN1-4"/>
    <property type="match status" value="1"/>
</dbReference>
<feature type="domain" description="PKD" evidence="6">
    <location>
        <begin position="498"/>
        <end position="580"/>
    </location>
</feature>
<sequence length="2529" mass="264008">MLPYRIAQRPRAARGVVLAVAALILAGASPLAVRIDSVTPASAARGERVTITGIGFGAGNVQISLEGVVAEVLAATGSSATFRVPFGVRPGATTVVATNPGGHSGSIGFTVVNRVPRASAGPDQTVFVATTVQLDGAASTDADGDQLTFHWSFLSRPNGSNALLSDPSAVRPTFVVDLPGRYTIQLIVNDGFDDSSPDTVLIDTQNSPPVANAGPDQTVAVGATVQLDGSGSSDVDGDLLGFRWSFVSRPAGSNATLTDATAPSPSFVADLAGRYVIQLIVNDGTVDSRPDTVTIDTRNSRPIADAGPDQTVLVGATVELDGSGSSDVDHDPLSFRWSFASRPAGSTATLSDATAVNPTFVADVVGMYVVQLIVNDGTVDGEPDTVVVTANASQPNQPPSVNAGPDQTITLPGTATLNGNVSDDGLPLGSVLAIAWSKVSGPGSVTFANPSATQTTAAFSQAGVYVLRLTASDGEFSSSDDVMVTVNPANQAPSVDAGPDQTITLPAAATLNGTVTDDGLPPGSTLTVAWSTVSGPGTATFANPNAASTTATFSTSGQYVLRLTASDGALSSSADVRVTVNPASDSGLPPDPRTVAPPLDSTVATGMARATEFVYSGASPIQTGMAPGTIEPRRAAVLRGRVMTRDGAPLPGVTLTILNRPEFGQTLSRADGMFDMAINGGGPLIVNYQKAGFLTAQRLRDIPWQDFVFLPDVVLIPVDPEMTTIDLTLNVPMQVARGRVVTDGDGTRQPTLFFPQGTQASLVFADGSTQPATTLSVRATEYTVGPLGPLTMPSELPPTSGYTYYLELTADEASAAGAVTVQFSQPVIFHLENFLGFPVGELAPVGFYDRQQGKWIGAPNGRVIKILGITAGLANLDTDGDGTVDNGAALGVTDSERQQLAALYPAGQSLWRVPTTHFSPGDINWPYGPPSDATSPNQPNPDSPDPDDQCEEGGSVIGCERQTLGEAVAIVGTPMRLHYESDRVPGRKAAYTLQIPLSGASVPASLRRIELIVSVAGRQLTQSFPAATNQRTTFTWDGLDAYGRPVQGERPVIVRIGYVYGAVYLQGSQAAERSFAILSASGLPISASIPRLEVTLWQEWRGSIGPWDARAAGLGGWTMSVHHAYDPAGRILHLGDGERRSARSLSDVITTAAGDGNFCSVGPCGDGGPATKAGLSVAAMIALGPDGSVYIPDRDGSTIRRVAPNGIITTVAGARGSRGFSGDGGPATSALLAGPHGVAVGRDGSFYIADTGNHRIRRVTPDGVITTVAGNGVGGFFGTPPFAIPPGDGGPAIQAQVDQPQWVAVGPDGSLYVSDPTYTRIRKVSPDGIITTLAGLGPFQRCDASTACGDGGPAAQAQLFGPRGVALGPDGSIYFVDGGASRIRRIATDGRISRVAGRIGTDIIGPNGFEGDGGPARDALFNVPTSVSVGPDGSLYIADQNNGRIRRVGPDGIITTVAGSGPGLSAGDGGPATQARIFTPDHALLGPDGGLYIWGSNSRRVRRVAPVLPGFTVGDLVLAAEDGSEVYVFDNAGRHLRTVHALTGATLYEFRYDSAGHLATVTDSDGNITTIERDTDGNPTALASPFGQRTTLTTDANGYLGRLTNPAGEPVQMAYTAGGSLTSFTDPRGNISRYTYDTLGRLIRADDAAGGFKTVTRTETANGYTLAVTTALGRTTTYGVERLSTGGIKRTIVDPSGAQTEILIGTDGSRNTTYPDGTVATLIKGPDPRWGMLAPTTSPATIRTPAGLLESVSTTRTATLTDPNNPLSLSAQERSVTINGRAYTSAYSGASRTFTDTTPEGRQFTATVDALGRHVRLQVAGLEPVTSTYDARGRVATETAGSGVDARTVTRSYNSGGYLQTITDPLGRTNGFAYDAAGRVNTQTLTDGRLISAVYDANGNLAAITPPGRPAHSFSFTPADLTSAYTPPDLGAGTNQTLYTYNADGQLALVSRPDGQSIDLGYDTAGRLTALTIPRGTVSYTYDPTTGNLATISAPGGIGIAYTYDGMLRTSSTWTGPVSGSVSRTYDNNFRVAALAVGGTSIAFAYDNDGLLSQAGSLTLSRSTQNDLLTGTMLGGVTDTLNYNGFGELTSYSAAYGGAALFAQQYTRDKLSRITRKTETIGGVTNNYGYSYDLAGRLTDVTRNGAPTASYTYDSNDNRLSVTRDGSTIIGSYDDQDRLIQYGGTTYAYTANGELQSKTVSGQTTTYQYDPLGNLMAVTLPSGTQITYLVDGNDRRIGKQVDGKTTQSFLYQDGLRPIAELDGSNTVVSRLVYATRGNVPDYIIKGGVTYRIITDPLGSPRLVVDVATGAVVQRLDYDEFGQLVNDTNPGFQPFGFAGGLYDRDTNLVRFGSRDYDVETGRWATKDPILFAGGQANLYAYALNDPVNFIDQQGLEGWSVGGTWGGTFDEGEGGTIICKNGTVEQVIRPEMLKFTPTRVCARQHETSHEADLPRDICKNVTGARRIVGDKRTVAKSETKAYTGTIACLENQLKSKPDGEPIGWTRDEKTAIQNFLNQCQKKLKEFEGKSK</sequence>
<evidence type="ECO:0000313" key="7">
    <source>
        <dbReference type="EMBL" id="TMI72711.1"/>
    </source>
</evidence>
<dbReference type="SUPFAM" id="SSF50974">
    <property type="entry name" value="Nitrous oxide reductase, N-terminal domain"/>
    <property type="match status" value="1"/>
</dbReference>
<keyword evidence="3" id="KW-1015">Disulfide bond</keyword>
<dbReference type="Pfam" id="PF25021">
    <property type="entry name" value="TEN_NHL"/>
    <property type="match status" value="2"/>
</dbReference>
<dbReference type="SMART" id="SM00089">
    <property type="entry name" value="PKD"/>
    <property type="match status" value="5"/>
</dbReference>
<dbReference type="Proteomes" id="UP000318834">
    <property type="component" value="Unassembled WGS sequence"/>
</dbReference>
<proteinExistence type="predicted"/>
<dbReference type="Pfam" id="PF24329">
    <property type="entry name" value="FN-plug_TEN1-4"/>
    <property type="match status" value="1"/>
</dbReference>
<keyword evidence="1" id="KW-0245">EGF-like domain</keyword>
<dbReference type="GO" id="GO:0042803">
    <property type="term" value="F:protein homodimerization activity"/>
    <property type="evidence" value="ECO:0007669"/>
    <property type="project" value="TreeGrafter"/>
</dbReference>
<evidence type="ECO:0000256" key="5">
    <source>
        <dbReference type="SAM" id="MobiDB-lite"/>
    </source>
</evidence>
<dbReference type="InterPro" id="IPR056820">
    <property type="entry name" value="TEN_TTR-like"/>
</dbReference>
<dbReference type="SUPFAM" id="SSF81296">
    <property type="entry name" value="E set domains"/>
    <property type="match status" value="1"/>
</dbReference>
<keyword evidence="2" id="KW-0677">Repeat</keyword>
<dbReference type="GO" id="GO:0050839">
    <property type="term" value="F:cell adhesion molecule binding"/>
    <property type="evidence" value="ECO:0007669"/>
    <property type="project" value="TreeGrafter"/>
</dbReference>